<dbReference type="KEGG" id="gni:GNIT_1809"/>
<dbReference type="EMBL" id="CP003060">
    <property type="protein sequence ID" value="AEP29919.1"/>
    <property type="molecule type" value="Genomic_DNA"/>
</dbReference>
<organism evidence="1 2">
    <name type="scientific">Glaciecola nitratireducens (strain JCM 12485 / KCTC 12276 / FR1064)</name>
    <dbReference type="NCBI Taxonomy" id="1085623"/>
    <lineage>
        <taxon>Bacteria</taxon>
        <taxon>Pseudomonadati</taxon>
        <taxon>Pseudomonadota</taxon>
        <taxon>Gammaproteobacteria</taxon>
        <taxon>Alteromonadales</taxon>
        <taxon>Alteromonadaceae</taxon>
        <taxon>Brumicola</taxon>
    </lineage>
</organism>
<dbReference type="eggNOG" id="COG4508">
    <property type="taxonomic scope" value="Bacteria"/>
</dbReference>
<keyword evidence="1" id="KW-0808">Transferase</keyword>
<dbReference type="HOGENOM" id="CLU_078985_0_0_6"/>
<dbReference type="Proteomes" id="UP000009282">
    <property type="component" value="Chromosome"/>
</dbReference>
<sequence>MFNKKQMVTMLTLQNSMNYKVNSDWLQAGNDWSLAAMMEATEAIDHHGWKWWKHQEPDMDQLQMELVDIWHFILSGVMEEGCHGSIDTISEIMLELIEETKIGVTTTDSFNGLPVKPAGMTLVELLKLFAGSCASGLMPTHVFLLIVERSGMTTDDLYKQYIGKNVLNFFRQDNGYKDGTYQKIWAGREDNEHLTEILQELDATVDDFETHLYDALGRIYKLATKTEAA</sequence>
<dbReference type="AlphaFoldDB" id="G4QGX4"/>
<dbReference type="SUPFAM" id="SSF101386">
    <property type="entry name" value="all-alpha NTP pyrophosphatases"/>
    <property type="match status" value="1"/>
</dbReference>
<dbReference type="Pfam" id="PF08761">
    <property type="entry name" value="dUTPase_2"/>
    <property type="match status" value="1"/>
</dbReference>
<proteinExistence type="predicted"/>
<protein>
    <submittedName>
        <fullName evidence="1">Leucyl/phenylalanyl-tRNA--protein transferase</fullName>
    </submittedName>
</protein>
<dbReference type="Gene3D" id="1.10.4010.10">
    <property type="entry name" value="Type II deoxyuridine triphosphatase"/>
    <property type="match status" value="1"/>
</dbReference>
<dbReference type="GO" id="GO:0016740">
    <property type="term" value="F:transferase activity"/>
    <property type="evidence" value="ECO:0007669"/>
    <property type="project" value="UniProtKB-KW"/>
</dbReference>
<name>G4QGX4_GLANF</name>
<dbReference type="STRING" id="1085623.GNIT_1809"/>
<accession>G4QGX4</accession>
<evidence type="ECO:0000313" key="2">
    <source>
        <dbReference type="Proteomes" id="UP000009282"/>
    </source>
</evidence>
<dbReference type="CDD" id="cd11527">
    <property type="entry name" value="NTP-PPase_dUTPase"/>
    <property type="match status" value="1"/>
</dbReference>
<evidence type="ECO:0000313" key="1">
    <source>
        <dbReference type="EMBL" id="AEP29919.1"/>
    </source>
</evidence>
<dbReference type="OrthoDB" id="9775854at2"/>
<dbReference type="InterPro" id="IPR014871">
    <property type="entry name" value="dUTPase/dCTP_pyrophosphatase"/>
</dbReference>
<reference evidence="1 2" key="1">
    <citation type="journal article" date="2011" name="J. Bacteriol.">
        <title>Complete genome sequence of seawater bacterium Glaciecola nitratireducens FR1064T.</title>
        <authorList>
            <person name="Bian F."/>
            <person name="Qin Q.L."/>
            <person name="Xie B.B."/>
            <person name="Shu Y.L."/>
            <person name="Zhang X.Y."/>
            <person name="Yu Y."/>
            <person name="Chen B."/>
            <person name="Chen X.L."/>
            <person name="Zhou B.C."/>
            <person name="Zhang Y.Z."/>
        </authorList>
    </citation>
    <scope>NUCLEOTIDE SEQUENCE [LARGE SCALE GENOMIC DNA]</scope>
    <source>
        <strain evidence="2">JCM 12485 / KCTC 12276 / FR1064</strain>
    </source>
</reference>
<keyword evidence="2" id="KW-1185">Reference proteome</keyword>
<gene>
    <name evidence="1" type="ordered locus">GNIT_1809</name>
</gene>